<feature type="domain" description="MaoC-like" evidence="1">
    <location>
        <begin position="31"/>
        <end position="142"/>
    </location>
</feature>
<comment type="caution">
    <text evidence="2">The sequence shown here is derived from an EMBL/GenBank/DDBJ whole genome shotgun (WGS) entry which is preliminary data.</text>
</comment>
<gene>
    <name evidence="2" type="ORF">SAMN02745911_2912</name>
</gene>
<proteinExistence type="predicted"/>
<dbReference type="InterPro" id="IPR039375">
    <property type="entry name" value="NodN-like"/>
</dbReference>
<dbReference type="Pfam" id="PF01575">
    <property type="entry name" value="MaoC_dehydratas"/>
    <property type="match status" value="1"/>
</dbReference>
<organism evidence="2 3">
    <name type="scientific">Aureimonas altamirensis DSM 21988</name>
    <dbReference type="NCBI Taxonomy" id="1121026"/>
    <lineage>
        <taxon>Bacteria</taxon>
        <taxon>Pseudomonadati</taxon>
        <taxon>Pseudomonadota</taxon>
        <taxon>Alphaproteobacteria</taxon>
        <taxon>Hyphomicrobiales</taxon>
        <taxon>Aurantimonadaceae</taxon>
        <taxon>Aureimonas</taxon>
    </lineage>
</organism>
<reference evidence="2 3" key="1">
    <citation type="submission" date="2016-11" db="EMBL/GenBank/DDBJ databases">
        <authorList>
            <person name="Varghese N."/>
            <person name="Submissions S."/>
        </authorList>
    </citation>
    <scope>NUCLEOTIDE SEQUENCE [LARGE SCALE GENOMIC DNA]</scope>
    <source>
        <strain evidence="2 3">DSM 21988</strain>
    </source>
</reference>
<sequence length="164" mass="17993">MSEVSEADLRQRLVPLETYRGYVDGDAFVSDWLTVDQAMIDTFADATHDHQFIHVDPARAKAEGPFGGTVAHGFLSLSLLSTLAYRAMPFVEGATIGVNYGFERVRFVSPVRSGARVRGCFRLKGLNERAVTIQSTWETTVEVEGAAKPALTAEWITVSMIQPA</sequence>
<protein>
    <submittedName>
        <fullName evidence="2">Acyl dehydratase</fullName>
    </submittedName>
</protein>
<dbReference type="PANTHER" id="PTHR42993:SF1">
    <property type="entry name" value="MAOC-LIKE DEHYDRATASE DOMAIN-CONTAINING PROTEIN"/>
    <property type="match status" value="1"/>
</dbReference>
<keyword evidence="3" id="KW-1185">Reference proteome</keyword>
<dbReference type="InterPro" id="IPR002539">
    <property type="entry name" value="MaoC-like_dom"/>
</dbReference>
<dbReference type="Proteomes" id="UP000184290">
    <property type="component" value="Unassembled WGS sequence"/>
</dbReference>
<dbReference type="PANTHER" id="PTHR42993">
    <property type="entry name" value="MAOC-LIKE DEHYDRATASE DOMAIN-CONTAINING PROTEIN"/>
    <property type="match status" value="1"/>
</dbReference>
<evidence type="ECO:0000313" key="3">
    <source>
        <dbReference type="Proteomes" id="UP000184290"/>
    </source>
</evidence>
<dbReference type="EMBL" id="FQZC01000003">
    <property type="protein sequence ID" value="SHJ57428.1"/>
    <property type="molecule type" value="Genomic_DNA"/>
</dbReference>
<dbReference type="Gene3D" id="3.10.129.10">
    <property type="entry name" value="Hotdog Thioesterase"/>
    <property type="match status" value="1"/>
</dbReference>
<name>A0ABY1INF0_9HYPH</name>
<accession>A0ABY1INF0</accession>
<evidence type="ECO:0000259" key="1">
    <source>
        <dbReference type="Pfam" id="PF01575"/>
    </source>
</evidence>
<dbReference type="CDD" id="cd03450">
    <property type="entry name" value="NodN"/>
    <property type="match status" value="1"/>
</dbReference>
<evidence type="ECO:0000313" key="2">
    <source>
        <dbReference type="EMBL" id="SHJ57428.1"/>
    </source>
</evidence>
<dbReference type="SUPFAM" id="SSF54637">
    <property type="entry name" value="Thioesterase/thiol ester dehydrase-isomerase"/>
    <property type="match status" value="1"/>
</dbReference>
<dbReference type="InterPro" id="IPR029069">
    <property type="entry name" value="HotDog_dom_sf"/>
</dbReference>
<dbReference type="RefSeq" id="WP_060606292.1">
    <property type="nucleotide sequence ID" value="NZ_FQZC01000003.1"/>
</dbReference>